<keyword evidence="1" id="KW-0472">Membrane</keyword>
<evidence type="ECO:0000256" key="1">
    <source>
        <dbReference type="SAM" id="Phobius"/>
    </source>
</evidence>
<proteinExistence type="predicted"/>
<sequence length="451" mass="49507">MHSKRGWLKQSLGKRLNAIHSINAWILLLLTITGIVLSIGAIRGDLGGFRVTLKQLHIYLGVVSILLIVLYAPMLRKHWHQIRDKRSRRANLVFVLALLFGWSASGVILWQFRYLPPAWNNTALLIHDLLTWVGVPYALYHAISRSRWLKRQQRLDQAAAAARPPAQQAAATPAASVPAAAQPEPAAATDAAAARSAAQAVIAALKASPITRASFLRLAAGLLLVIAVGPAFYRWVKGAFDTGGNTAAEIAALDGNRMLPPPAPLPDSAAVIGGGAQGNFRIYTVTEIPAFASDTWQFAVSGLVDHPSVWSWEQFLNLKRTVQVSDFHCVTGWSVYKCTWEGIPLKELLAAAGVQPSAKYVKFYSGDKVYTDALSLDQAEMDDVMVAVLLDGKPIPQKLGGPVRLIVPKMYAYKSVKWLQGIELIDKEHIGYWEARGYRNDAWVWVEQEPV</sequence>
<evidence type="ECO:0000313" key="4">
    <source>
        <dbReference type="Proteomes" id="UP000650466"/>
    </source>
</evidence>
<evidence type="ECO:0000259" key="2">
    <source>
        <dbReference type="Pfam" id="PF00174"/>
    </source>
</evidence>
<feature type="transmembrane region" description="Helical" evidence="1">
    <location>
        <begin position="56"/>
        <end position="72"/>
    </location>
</feature>
<feature type="transmembrane region" description="Helical" evidence="1">
    <location>
        <begin position="92"/>
        <end position="112"/>
    </location>
</feature>
<dbReference type="Proteomes" id="UP000650466">
    <property type="component" value="Unassembled WGS sequence"/>
</dbReference>
<dbReference type="GO" id="GO:0022904">
    <property type="term" value="P:respiratory electron transport chain"/>
    <property type="evidence" value="ECO:0007669"/>
    <property type="project" value="InterPro"/>
</dbReference>
<dbReference type="GO" id="GO:0016020">
    <property type="term" value="C:membrane"/>
    <property type="evidence" value="ECO:0007669"/>
    <property type="project" value="InterPro"/>
</dbReference>
<feature type="domain" description="Oxidoreductase molybdopterin-binding" evidence="2">
    <location>
        <begin position="287"/>
        <end position="433"/>
    </location>
</feature>
<feature type="transmembrane region" description="Helical" evidence="1">
    <location>
        <begin position="21"/>
        <end position="44"/>
    </location>
</feature>
<dbReference type="PANTHER" id="PTHR43032">
    <property type="entry name" value="PROTEIN-METHIONINE-SULFOXIDE REDUCTASE"/>
    <property type="match status" value="1"/>
</dbReference>
<reference evidence="3" key="1">
    <citation type="submission" date="2020-09" db="EMBL/GenBank/DDBJ databases">
        <title>Draft Genome Sequence of Paenibacillus sp. WST5.</title>
        <authorList>
            <person name="Bao Z."/>
        </authorList>
    </citation>
    <scope>NUCLEOTIDE SEQUENCE</scope>
    <source>
        <strain evidence="3">WST5</strain>
    </source>
</reference>
<dbReference type="InterPro" id="IPR016174">
    <property type="entry name" value="Di-haem_cyt_TM"/>
</dbReference>
<dbReference type="SUPFAM" id="SSF56524">
    <property type="entry name" value="Oxidoreductase molybdopterin-binding domain"/>
    <property type="match status" value="1"/>
</dbReference>
<name>A0A926KT78_9BACL</name>
<keyword evidence="1" id="KW-0812">Transmembrane</keyword>
<dbReference type="PANTHER" id="PTHR43032:SF4">
    <property type="entry name" value="OXIDOREDUCTASE MOLYBDOPTERIN-BINDING DOMAIN-CONTAINING PROTEIN"/>
    <property type="match status" value="1"/>
</dbReference>
<keyword evidence="4" id="KW-1185">Reference proteome</keyword>
<dbReference type="SUPFAM" id="SSF81342">
    <property type="entry name" value="Transmembrane di-heme cytochromes"/>
    <property type="match status" value="1"/>
</dbReference>
<comment type="caution">
    <text evidence="3">The sequence shown here is derived from an EMBL/GenBank/DDBJ whole genome shotgun (WGS) entry which is preliminary data.</text>
</comment>
<organism evidence="3 4">
    <name type="scientific">Paenibacillus sedimenti</name>
    <dbReference type="NCBI Taxonomy" id="2770274"/>
    <lineage>
        <taxon>Bacteria</taxon>
        <taxon>Bacillati</taxon>
        <taxon>Bacillota</taxon>
        <taxon>Bacilli</taxon>
        <taxon>Bacillales</taxon>
        <taxon>Paenibacillaceae</taxon>
        <taxon>Paenibacillus</taxon>
    </lineage>
</organism>
<feature type="transmembrane region" description="Helical" evidence="1">
    <location>
        <begin position="215"/>
        <end position="236"/>
    </location>
</feature>
<dbReference type="Pfam" id="PF00174">
    <property type="entry name" value="Oxidored_molyb"/>
    <property type="match status" value="1"/>
</dbReference>
<gene>
    <name evidence="3" type="ORF">ICC18_26090</name>
</gene>
<dbReference type="Gene3D" id="3.90.420.10">
    <property type="entry name" value="Oxidoreductase, molybdopterin-binding domain"/>
    <property type="match status" value="1"/>
</dbReference>
<dbReference type="InterPro" id="IPR000572">
    <property type="entry name" value="OxRdtase_Mopterin-bd_dom"/>
</dbReference>
<dbReference type="AlphaFoldDB" id="A0A926KT78"/>
<keyword evidence="1" id="KW-1133">Transmembrane helix</keyword>
<accession>A0A926KT78</accession>
<dbReference type="RefSeq" id="WP_188177354.1">
    <property type="nucleotide sequence ID" value="NZ_JACVVD010000011.1"/>
</dbReference>
<feature type="transmembrane region" description="Helical" evidence="1">
    <location>
        <begin position="124"/>
        <end position="143"/>
    </location>
</feature>
<evidence type="ECO:0000313" key="3">
    <source>
        <dbReference type="EMBL" id="MBD0383580.1"/>
    </source>
</evidence>
<dbReference type="EMBL" id="JACVVD010000011">
    <property type="protein sequence ID" value="MBD0383580.1"/>
    <property type="molecule type" value="Genomic_DNA"/>
</dbReference>
<protein>
    <submittedName>
        <fullName evidence="3">Molybdopterin-dependent oxidoreductase</fullName>
    </submittedName>
</protein>
<dbReference type="InterPro" id="IPR036374">
    <property type="entry name" value="OxRdtase_Mopterin-bd_sf"/>
</dbReference>